<evidence type="ECO:0000313" key="3">
    <source>
        <dbReference type="Proteomes" id="UP000178091"/>
    </source>
</evidence>
<proteinExistence type="predicted"/>
<protein>
    <recommendedName>
        <fullName evidence="1">TraC-like domain-containing protein</fullName>
    </recommendedName>
</protein>
<dbReference type="AlphaFoldDB" id="A0A1F4XTG1"/>
<gene>
    <name evidence="2" type="ORF">A3F55_01130</name>
</gene>
<dbReference type="EMBL" id="MEWW01000006">
    <property type="protein sequence ID" value="OGC84975.1"/>
    <property type="molecule type" value="Genomic_DNA"/>
</dbReference>
<sequence>MPTNTKVKAKGTQDFVPIKEVRDGLVILKDGSLRALLMASSINLALKSNDEQQAIIGQFQNFLNSLEFAVQFFIQSRELDIRPYIALLEERYVQELDDLMKIQIREYIAFIKDFTERANIMSKNFFIVVPYDPALISRGSGLTGTLGNLMPGSASSTGPLTDDQFEQYRTQLEQRISVVEQGLVRTGVRVAKLGTEEVIELFYKLFNPGELEKPLQVQQVAK</sequence>
<feature type="domain" description="TraC-like" evidence="1">
    <location>
        <begin position="26"/>
        <end position="203"/>
    </location>
</feature>
<name>A0A1F4XTG1_9BACT</name>
<evidence type="ECO:0000259" key="1">
    <source>
        <dbReference type="Pfam" id="PF26593"/>
    </source>
</evidence>
<dbReference type="Pfam" id="PF26593">
    <property type="entry name" value="TraC-like"/>
    <property type="match status" value="1"/>
</dbReference>
<reference evidence="2 3" key="1">
    <citation type="journal article" date="2016" name="Nat. Commun.">
        <title>Thousands of microbial genomes shed light on interconnected biogeochemical processes in an aquifer system.</title>
        <authorList>
            <person name="Anantharaman K."/>
            <person name="Brown C.T."/>
            <person name="Hug L.A."/>
            <person name="Sharon I."/>
            <person name="Castelle C.J."/>
            <person name="Probst A.J."/>
            <person name="Thomas B.C."/>
            <person name="Singh A."/>
            <person name="Wilkins M.J."/>
            <person name="Karaoz U."/>
            <person name="Brodie E.L."/>
            <person name="Williams K.H."/>
            <person name="Hubbard S.S."/>
            <person name="Banfield J.F."/>
        </authorList>
    </citation>
    <scope>NUCLEOTIDE SEQUENCE [LARGE SCALE GENOMIC DNA]</scope>
</reference>
<dbReference type="Proteomes" id="UP000178091">
    <property type="component" value="Unassembled WGS sequence"/>
</dbReference>
<accession>A0A1F4XTG1</accession>
<organism evidence="2 3">
    <name type="scientific">Candidatus Adlerbacteria bacterium RIFCSPHIGHO2_12_FULL_53_18</name>
    <dbReference type="NCBI Taxonomy" id="1797242"/>
    <lineage>
        <taxon>Bacteria</taxon>
        <taxon>Candidatus Adleribacteriota</taxon>
    </lineage>
</organism>
<dbReference type="InterPro" id="IPR058596">
    <property type="entry name" value="TraC-like_dom"/>
</dbReference>
<comment type="caution">
    <text evidence="2">The sequence shown here is derived from an EMBL/GenBank/DDBJ whole genome shotgun (WGS) entry which is preliminary data.</text>
</comment>
<evidence type="ECO:0000313" key="2">
    <source>
        <dbReference type="EMBL" id="OGC84975.1"/>
    </source>
</evidence>